<dbReference type="Proteomes" id="UP000460561">
    <property type="component" value="Unassembled WGS sequence"/>
</dbReference>
<organism evidence="2 3">
    <name type="scientific">Altericroceibacterium indicum</name>
    <dbReference type="NCBI Taxonomy" id="374177"/>
    <lineage>
        <taxon>Bacteria</taxon>
        <taxon>Pseudomonadati</taxon>
        <taxon>Pseudomonadota</taxon>
        <taxon>Alphaproteobacteria</taxon>
        <taxon>Sphingomonadales</taxon>
        <taxon>Erythrobacteraceae</taxon>
        <taxon>Altericroceibacterium</taxon>
    </lineage>
</organism>
<dbReference type="RefSeq" id="WP_160739461.1">
    <property type="nucleotide sequence ID" value="NZ_WTYQ01000003.1"/>
</dbReference>
<evidence type="ECO:0000313" key="3">
    <source>
        <dbReference type="Proteomes" id="UP000460561"/>
    </source>
</evidence>
<reference evidence="2 3" key="1">
    <citation type="submission" date="2019-12" db="EMBL/GenBank/DDBJ databases">
        <title>Genomic-based taxomic classification of the family Erythrobacteraceae.</title>
        <authorList>
            <person name="Xu L."/>
        </authorList>
    </citation>
    <scope>NUCLEOTIDE SEQUENCE [LARGE SCALE GENOMIC DNA]</scope>
    <source>
        <strain evidence="2 3">DSM 18604</strain>
    </source>
</reference>
<comment type="caution">
    <text evidence="2">The sequence shown here is derived from an EMBL/GenBank/DDBJ whole genome shotgun (WGS) entry which is preliminary data.</text>
</comment>
<proteinExistence type="predicted"/>
<gene>
    <name evidence="2" type="ORF">GRI39_09475</name>
</gene>
<protein>
    <recommendedName>
        <fullName evidence="4">Lipoprotein</fullName>
    </recommendedName>
</protein>
<feature type="chain" id="PRO_5033054597" description="Lipoprotein" evidence="1">
    <location>
        <begin position="20"/>
        <end position="233"/>
    </location>
</feature>
<keyword evidence="3" id="KW-1185">Reference proteome</keyword>
<evidence type="ECO:0000313" key="2">
    <source>
        <dbReference type="EMBL" id="MXP26264.1"/>
    </source>
</evidence>
<evidence type="ECO:0008006" key="4">
    <source>
        <dbReference type="Google" id="ProtNLM"/>
    </source>
</evidence>
<feature type="signal peptide" evidence="1">
    <location>
        <begin position="1"/>
        <end position="19"/>
    </location>
</feature>
<dbReference type="OrthoDB" id="7201546at2"/>
<keyword evidence="1" id="KW-0732">Signal</keyword>
<accession>A0A845A989</accession>
<dbReference type="EMBL" id="WTYQ01000003">
    <property type="protein sequence ID" value="MXP26264.1"/>
    <property type="molecule type" value="Genomic_DNA"/>
</dbReference>
<evidence type="ECO:0000256" key="1">
    <source>
        <dbReference type="SAM" id="SignalP"/>
    </source>
</evidence>
<dbReference type="PROSITE" id="PS51257">
    <property type="entry name" value="PROKAR_LIPOPROTEIN"/>
    <property type="match status" value="1"/>
</dbReference>
<name>A0A845A989_9SPHN</name>
<dbReference type="AlphaFoldDB" id="A0A845A989"/>
<sequence>MWRRLALVMALGGSLSACAGGPRVGGSYERVANPSNVLATDLALARLAREKGQLDALSKYATSGAIVLSSMGGTAFPASGKAADNAKADSWVPQSVWASCDGSLVVTYGAITKADGASGEYATVWQRQSKGDFKWAVHLENLKSTAPLAPDFIQAKVADCAKRDRPGPFQRESGKSAMALVNQLTATGGEGVSHDRTLSYRWRHTGDDTKFSVTMKRNGQDEDVLTMQAQGGR</sequence>